<feature type="compositionally biased region" description="Low complexity" evidence="1">
    <location>
        <begin position="144"/>
        <end position="155"/>
    </location>
</feature>
<dbReference type="Proteomes" id="UP000092993">
    <property type="component" value="Unassembled WGS sequence"/>
</dbReference>
<evidence type="ECO:0008006" key="4">
    <source>
        <dbReference type="Google" id="ProtNLM"/>
    </source>
</evidence>
<comment type="caution">
    <text evidence="2">The sequence shown here is derived from an EMBL/GenBank/DDBJ whole genome shotgun (WGS) entry which is preliminary data.</text>
</comment>
<dbReference type="OrthoDB" id="437973at2759"/>
<proteinExistence type="predicted"/>
<evidence type="ECO:0000313" key="2">
    <source>
        <dbReference type="EMBL" id="OBZ71621.1"/>
    </source>
</evidence>
<organism evidence="2 3">
    <name type="scientific">Grifola frondosa</name>
    <name type="common">Maitake</name>
    <name type="synonym">Polyporus frondosus</name>
    <dbReference type="NCBI Taxonomy" id="5627"/>
    <lineage>
        <taxon>Eukaryota</taxon>
        <taxon>Fungi</taxon>
        <taxon>Dikarya</taxon>
        <taxon>Basidiomycota</taxon>
        <taxon>Agaricomycotina</taxon>
        <taxon>Agaricomycetes</taxon>
        <taxon>Polyporales</taxon>
        <taxon>Grifolaceae</taxon>
        <taxon>Grifola</taxon>
    </lineage>
</organism>
<sequence length="232" mass="25156">MSKFAPHRKSASQPRATSSTICQKCLGTGHFIYECKSTRPYVSRPSRTQQLENPRVLAKLKTEGKPSVEVPEEFKTKSGTANRILTAKEKERAKKTASEDEVSGRRESASGALVYYLVHAMSSRRPFNTSDTARRPRIRPRPLNQTRNRAATQAQAQAPIPALRIPTLTLTRILIRALEEVTAAVLVAEEMGIAAEAEAAAVAEAVAPAGQGGGIPEHSVAGVLFVVPFLFP</sequence>
<evidence type="ECO:0000256" key="1">
    <source>
        <dbReference type="SAM" id="MobiDB-lite"/>
    </source>
</evidence>
<gene>
    <name evidence="2" type="ORF">A0H81_08341</name>
</gene>
<accession>A0A1C7M3Z0</accession>
<reference evidence="2 3" key="1">
    <citation type="submission" date="2016-03" db="EMBL/GenBank/DDBJ databases">
        <title>Whole genome sequencing of Grifola frondosa 9006-11.</title>
        <authorList>
            <person name="Min B."/>
            <person name="Park H."/>
            <person name="Kim J.-G."/>
            <person name="Cho H."/>
            <person name="Oh Y.-L."/>
            <person name="Kong W.-S."/>
            <person name="Choi I.-G."/>
        </authorList>
    </citation>
    <scope>NUCLEOTIDE SEQUENCE [LARGE SCALE GENOMIC DNA]</scope>
    <source>
        <strain evidence="2 3">9006-11</strain>
    </source>
</reference>
<name>A0A1C7M3Z0_GRIFR</name>
<dbReference type="Pfam" id="PF13917">
    <property type="entry name" value="zf-CCHC_3"/>
    <property type="match status" value="1"/>
</dbReference>
<dbReference type="EMBL" id="LUGG01000011">
    <property type="protein sequence ID" value="OBZ71621.1"/>
    <property type="molecule type" value="Genomic_DNA"/>
</dbReference>
<feature type="region of interest" description="Disordered" evidence="1">
    <location>
        <begin position="126"/>
        <end position="155"/>
    </location>
</feature>
<dbReference type="AlphaFoldDB" id="A0A1C7M3Z0"/>
<keyword evidence="3" id="KW-1185">Reference proteome</keyword>
<protein>
    <recommendedName>
        <fullName evidence="4">Zinc knuckle-domain-containing protein</fullName>
    </recommendedName>
</protein>
<evidence type="ECO:0000313" key="3">
    <source>
        <dbReference type="Proteomes" id="UP000092993"/>
    </source>
</evidence>